<sequence length="141" mass="15323">MAWASSTCTTCSYSFTSASLMLLLLLLLGLSSQSCYGLETFGLDIHHRFSDTIKEILGTDGLPEKGSINNIPVAAEYKRVDDNFKAKRGIPMPPVAATPAIVAAVRIIMLMEFRRRVFQLSRCSPMLACISTLSATASKMA</sequence>
<proteinExistence type="predicted"/>
<reference evidence="3 4" key="1">
    <citation type="journal article" date="2018" name="Sci. Data">
        <title>The draft genome sequence of cork oak.</title>
        <authorList>
            <person name="Ramos A.M."/>
            <person name="Usie A."/>
            <person name="Barbosa P."/>
            <person name="Barros P.M."/>
            <person name="Capote T."/>
            <person name="Chaves I."/>
            <person name="Simoes F."/>
            <person name="Abreu I."/>
            <person name="Carrasquinho I."/>
            <person name="Faro C."/>
            <person name="Guimaraes J.B."/>
            <person name="Mendonca D."/>
            <person name="Nobrega F."/>
            <person name="Rodrigues L."/>
            <person name="Saibo N.J.M."/>
            <person name="Varela M.C."/>
            <person name="Egas C."/>
            <person name="Matos J."/>
            <person name="Miguel C.M."/>
            <person name="Oliveira M.M."/>
            <person name="Ricardo C.P."/>
            <person name="Goncalves S."/>
        </authorList>
    </citation>
    <scope>NUCLEOTIDE SEQUENCE [LARGE SCALE GENOMIC DNA]</scope>
    <source>
        <strain evidence="4">cv. HL8</strain>
    </source>
</reference>
<keyword evidence="2" id="KW-0732">Signal</keyword>
<accession>A0AAW0INQ2</accession>
<name>A0AAW0INQ2_QUESU</name>
<evidence type="ECO:0000256" key="2">
    <source>
        <dbReference type="SAM" id="SignalP"/>
    </source>
</evidence>
<feature type="transmembrane region" description="Helical" evidence="1">
    <location>
        <begin position="95"/>
        <end position="113"/>
    </location>
</feature>
<evidence type="ECO:0000313" key="4">
    <source>
        <dbReference type="Proteomes" id="UP000237347"/>
    </source>
</evidence>
<evidence type="ECO:0000256" key="1">
    <source>
        <dbReference type="SAM" id="Phobius"/>
    </source>
</evidence>
<keyword evidence="4" id="KW-1185">Reference proteome</keyword>
<comment type="caution">
    <text evidence="3">The sequence shown here is derived from an EMBL/GenBank/DDBJ whole genome shotgun (WGS) entry which is preliminary data.</text>
</comment>
<organism evidence="3 4">
    <name type="scientific">Quercus suber</name>
    <name type="common">Cork oak</name>
    <dbReference type="NCBI Taxonomy" id="58331"/>
    <lineage>
        <taxon>Eukaryota</taxon>
        <taxon>Viridiplantae</taxon>
        <taxon>Streptophyta</taxon>
        <taxon>Embryophyta</taxon>
        <taxon>Tracheophyta</taxon>
        <taxon>Spermatophyta</taxon>
        <taxon>Magnoliopsida</taxon>
        <taxon>eudicotyledons</taxon>
        <taxon>Gunneridae</taxon>
        <taxon>Pentapetalae</taxon>
        <taxon>rosids</taxon>
        <taxon>fabids</taxon>
        <taxon>Fagales</taxon>
        <taxon>Fagaceae</taxon>
        <taxon>Quercus</taxon>
    </lineage>
</organism>
<evidence type="ECO:0000313" key="3">
    <source>
        <dbReference type="EMBL" id="KAK7816053.1"/>
    </source>
</evidence>
<dbReference type="AlphaFoldDB" id="A0AAW0INQ2"/>
<keyword evidence="1" id="KW-1133">Transmembrane helix</keyword>
<protein>
    <submittedName>
        <fullName evidence="3">Uncharacterized protein</fullName>
    </submittedName>
</protein>
<gene>
    <name evidence="3" type="ORF">CFP56_000785</name>
</gene>
<dbReference type="EMBL" id="PKMF04000962">
    <property type="protein sequence ID" value="KAK7816053.1"/>
    <property type="molecule type" value="Genomic_DNA"/>
</dbReference>
<dbReference type="Proteomes" id="UP000237347">
    <property type="component" value="Unassembled WGS sequence"/>
</dbReference>
<keyword evidence="1" id="KW-0812">Transmembrane</keyword>
<keyword evidence="1" id="KW-0472">Membrane</keyword>
<feature type="signal peptide" evidence="2">
    <location>
        <begin position="1"/>
        <end position="37"/>
    </location>
</feature>
<feature type="chain" id="PRO_5043586823" evidence="2">
    <location>
        <begin position="38"/>
        <end position="141"/>
    </location>
</feature>